<protein>
    <recommendedName>
        <fullName evidence="3">Polyketide cyclase/dehydrase/lipid transport protein</fullName>
    </recommendedName>
</protein>
<gene>
    <name evidence="1" type="ORF">HDF16_005755</name>
</gene>
<evidence type="ECO:0000313" key="1">
    <source>
        <dbReference type="EMBL" id="MBB5061019.1"/>
    </source>
</evidence>
<organism evidence="1 2">
    <name type="scientific">Granulicella aggregans</name>
    <dbReference type="NCBI Taxonomy" id="474949"/>
    <lineage>
        <taxon>Bacteria</taxon>
        <taxon>Pseudomonadati</taxon>
        <taxon>Acidobacteriota</taxon>
        <taxon>Terriglobia</taxon>
        <taxon>Terriglobales</taxon>
        <taxon>Acidobacteriaceae</taxon>
        <taxon>Granulicella</taxon>
    </lineage>
</organism>
<evidence type="ECO:0000313" key="2">
    <source>
        <dbReference type="Proteomes" id="UP000540989"/>
    </source>
</evidence>
<reference evidence="1 2" key="1">
    <citation type="submission" date="2020-08" db="EMBL/GenBank/DDBJ databases">
        <title>Genomic Encyclopedia of Type Strains, Phase IV (KMG-V): Genome sequencing to study the core and pangenomes of soil and plant-associated prokaryotes.</title>
        <authorList>
            <person name="Whitman W."/>
        </authorList>
    </citation>
    <scope>NUCLEOTIDE SEQUENCE [LARGE SCALE GENOMIC DNA]</scope>
    <source>
        <strain evidence="1 2">M8UP14</strain>
    </source>
</reference>
<accession>A0A7W7ZK32</accession>
<dbReference type="RefSeq" id="WP_184223673.1">
    <property type="nucleotide sequence ID" value="NZ_JACHIP010000025.1"/>
</dbReference>
<dbReference type="AlphaFoldDB" id="A0A7W7ZK32"/>
<name>A0A7W7ZK32_9BACT</name>
<dbReference type="EMBL" id="JACHIP010000025">
    <property type="protein sequence ID" value="MBB5061019.1"/>
    <property type="molecule type" value="Genomic_DNA"/>
</dbReference>
<evidence type="ECO:0008006" key="3">
    <source>
        <dbReference type="Google" id="ProtNLM"/>
    </source>
</evidence>
<proteinExistence type="predicted"/>
<dbReference type="SUPFAM" id="SSF55961">
    <property type="entry name" value="Bet v1-like"/>
    <property type="match status" value="1"/>
</dbReference>
<comment type="caution">
    <text evidence="1">The sequence shown here is derived from an EMBL/GenBank/DDBJ whole genome shotgun (WGS) entry which is preliminary data.</text>
</comment>
<keyword evidence="2" id="KW-1185">Reference proteome</keyword>
<dbReference type="Proteomes" id="UP000540989">
    <property type="component" value="Unassembled WGS sequence"/>
</dbReference>
<sequence>MTATSGLYIEIDIQVDIDLVWRLTQDPASHQRWDLRFSEIEYLPRPNPNEPQRFLYQTRIGFGLAVAGTGESMGQRDSPEGDRTSSLRFASDDWKSLITTGSGYWRYLPNPRGVRFLTWYDY</sequence>